<protein>
    <recommendedName>
        <fullName evidence="2">Helix-turn-helix domain-containing protein</fullName>
    </recommendedName>
</protein>
<dbReference type="EMBL" id="BAAABM010000053">
    <property type="protein sequence ID" value="GAA0360234.1"/>
    <property type="molecule type" value="Genomic_DNA"/>
</dbReference>
<evidence type="ECO:0000313" key="4">
    <source>
        <dbReference type="Proteomes" id="UP001501822"/>
    </source>
</evidence>
<feature type="domain" description="Helix-turn-helix" evidence="2">
    <location>
        <begin position="9"/>
        <end position="55"/>
    </location>
</feature>
<dbReference type="Pfam" id="PF12728">
    <property type="entry name" value="HTH_17"/>
    <property type="match status" value="1"/>
</dbReference>
<keyword evidence="4" id="KW-1185">Reference proteome</keyword>
<organism evidence="3 4">
    <name type="scientific">Actinoallomurus spadix</name>
    <dbReference type="NCBI Taxonomy" id="79912"/>
    <lineage>
        <taxon>Bacteria</taxon>
        <taxon>Bacillati</taxon>
        <taxon>Actinomycetota</taxon>
        <taxon>Actinomycetes</taxon>
        <taxon>Streptosporangiales</taxon>
        <taxon>Thermomonosporaceae</taxon>
        <taxon>Actinoallomurus</taxon>
    </lineage>
</organism>
<sequence length="95" mass="10747">MSSIPLLHTPDEAAEILRCKPSWLKEQARKRRIPFTFIGGAYRFTNAHLEQIIRQFEQQPEDLGPAAAPRRKKTAEAATTGVAQLRARPPKRRAS</sequence>
<dbReference type="RefSeq" id="WP_252803772.1">
    <property type="nucleotide sequence ID" value="NZ_BAAABM010000053.1"/>
</dbReference>
<accession>A0ABP3H6L5</accession>
<evidence type="ECO:0000259" key="2">
    <source>
        <dbReference type="Pfam" id="PF12728"/>
    </source>
</evidence>
<dbReference type="InterPro" id="IPR041657">
    <property type="entry name" value="HTH_17"/>
</dbReference>
<feature type="region of interest" description="Disordered" evidence="1">
    <location>
        <begin position="59"/>
        <end position="95"/>
    </location>
</feature>
<evidence type="ECO:0000313" key="3">
    <source>
        <dbReference type="EMBL" id="GAA0360234.1"/>
    </source>
</evidence>
<reference evidence="4" key="1">
    <citation type="journal article" date="2019" name="Int. J. Syst. Evol. Microbiol.">
        <title>The Global Catalogue of Microorganisms (GCM) 10K type strain sequencing project: providing services to taxonomists for standard genome sequencing and annotation.</title>
        <authorList>
            <consortium name="The Broad Institute Genomics Platform"/>
            <consortium name="The Broad Institute Genome Sequencing Center for Infectious Disease"/>
            <person name="Wu L."/>
            <person name="Ma J."/>
        </authorList>
    </citation>
    <scope>NUCLEOTIDE SEQUENCE [LARGE SCALE GENOMIC DNA]</scope>
    <source>
        <strain evidence="4">JCM 3146</strain>
    </source>
</reference>
<name>A0ABP3H6L5_9ACTN</name>
<proteinExistence type="predicted"/>
<dbReference type="Proteomes" id="UP001501822">
    <property type="component" value="Unassembled WGS sequence"/>
</dbReference>
<comment type="caution">
    <text evidence="3">The sequence shown here is derived from an EMBL/GenBank/DDBJ whole genome shotgun (WGS) entry which is preliminary data.</text>
</comment>
<evidence type="ECO:0000256" key="1">
    <source>
        <dbReference type="SAM" id="MobiDB-lite"/>
    </source>
</evidence>
<gene>
    <name evidence="3" type="ORF">GCM10010151_57610</name>
</gene>